<organism evidence="7 8">
    <name type="scientific">Jannaschia pagri</name>
    <dbReference type="NCBI Taxonomy" id="2829797"/>
    <lineage>
        <taxon>Bacteria</taxon>
        <taxon>Pseudomonadati</taxon>
        <taxon>Pseudomonadota</taxon>
        <taxon>Alphaproteobacteria</taxon>
        <taxon>Rhodobacterales</taxon>
        <taxon>Roseobacteraceae</taxon>
        <taxon>Jannaschia</taxon>
    </lineage>
</organism>
<gene>
    <name evidence="7" type="ORF">JANAI62_37760</name>
</gene>
<keyword evidence="8" id="KW-1185">Reference proteome</keyword>
<sequence>MRMAPPQPKGVQHMAQIVPQIVEIGVPVVKSVVMVGTANAVFRTVVFTALKTFGAYDPRWDEHWPRLPWRMFWRAWTAFKEWKEENFGSGVPSAGKAGALAHLALTYSVGHSLIGKARLPLGIPHYSLVGEPSERHKVIVASTRSGKTLQLKTELALMPRDACAIITDPKGEITEEVGYKLEELGHELCVLDPLKTTSRPSQRINFHRQVDFINQRLGDDRTTMIFDRIASIFFPPGTNEKEFFQNMGREGWARINCFAKLTIRNSSMVDARRFLQQGFIQEADGDAELAMTMLWKAMEQCAAYDGYVSSFGSQMLSMDDRTRESVLATIRSKTAFLDHDHVKAVSQGNDINLCDLKDAKKNLVVTIAAPVGDMRTTLRPWIGSIVSLSLAVMEWVEGDLKTKTRFMIEEAQAIGGQALPGLGDTAALMAGMGVQLTLVVQDMGGFKKAFPDDYMSILGNAQHVVFMATNDPETYDYVAHKAFGETTVKRKKWFIPFLWTVASWTKPVVTPDQVRRFLEAGRNNAVVMRNGKRSMFVKIAKSYETLPVWMINPSKAHGESALRAFTRTLLGCHPKQPRKQIERRPRPLPLPSPQMVQRARVARQRMLPKAAVRRLIQQSKTNQRRFQ</sequence>
<reference evidence="7 8" key="1">
    <citation type="submission" date="2021-05" db="EMBL/GenBank/DDBJ databases">
        <title>Bacteria Genome sequencing.</title>
        <authorList>
            <person name="Takabe Y."/>
            <person name="Nakajima Y."/>
            <person name="Suzuki S."/>
            <person name="Shiozaki T."/>
        </authorList>
    </citation>
    <scope>NUCLEOTIDE SEQUENCE [LARGE SCALE GENOMIC DNA]</scope>
    <source>
        <strain evidence="7 8">AI_62</strain>
    </source>
</reference>
<evidence type="ECO:0000256" key="1">
    <source>
        <dbReference type="ARBA" id="ARBA00004651"/>
    </source>
</evidence>
<dbReference type="Pfam" id="PF02534">
    <property type="entry name" value="T4SS-DNA_transf"/>
    <property type="match status" value="1"/>
</dbReference>
<dbReference type="InterPro" id="IPR051539">
    <property type="entry name" value="T4SS-coupling_protein"/>
</dbReference>
<evidence type="ECO:0008006" key="9">
    <source>
        <dbReference type="Google" id="ProtNLM"/>
    </source>
</evidence>
<evidence type="ECO:0000256" key="2">
    <source>
        <dbReference type="ARBA" id="ARBA00008806"/>
    </source>
</evidence>
<dbReference type="InterPro" id="IPR003688">
    <property type="entry name" value="TraG/VirD4"/>
</dbReference>
<evidence type="ECO:0000256" key="6">
    <source>
        <dbReference type="ARBA" id="ARBA00023136"/>
    </source>
</evidence>
<dbReference type="PANTHER" id="PTHR37937">
    <property type="entry name" value="CONJUGATIVE TRANSFER: DNA TRANSPORT"/>
    <property type="match status" value="1"/>
</dbReference>
<comment type="caution">
    <text evidence="7">The sequence shown here is derived from an EMBL/GenBank/DDBJ whole genome shotgun (WGS) entry which is preliminary data.</text>
</comment>
<evidence type="ECO:0000256" key="3">
    <source>
        <dbReference type="ARBA" id="ARBA00022475"/>
    </source>
</evidence>
<dbReference type="CDD" id="cd01127">
    <property type="entry name" value="TrwB_TraG_TraD_VirD4"/>
    <property type="match status" value="1"/>
</dbReference>
<keyword evidence="4" id="KW-0812">Transmembrane</keyword>
<evidence type="ECO:0000313" key="8">
    <source>
        <dbReference type="Proteomes" id="UP000786693"/>
    </source>
</evidence>
<keyword evidence="5" id="KW-1133">Transmembrane helix</keyword>
<dbReference type="InterPro" id="IPR027417">
    <property type="entry name" value="P-loop_NTPase"/>
</dbReference>
<dbReference type="SUPFAM" id="SSF52540">
    <property type="entry name" value="P-loop containing nucleoside triphosphate hydrolases"/>
    <property type="match status" value="1"/>
</dbReference>
<evidence type="ECO:0000313" key="7">
    <source>
        <dbReference type="EMBL" id="GIT97153.1"/>
    </source>
</evidence>
<dbReference type="PANTHER" id="PTHR37937:SF1">
    <property type="entry name" value="CONJUGATIVE TRANSFER: DNA TRANSPORT"/>
    <property type="match status" value="1"/>
</dbReference>
<protein>
    <recommendedName>
        <fullName evidence="9">Type IV secretory pathway, VirD4 component, TraG/TraD family ATPase</fullName>
    </recommendedName>
</protein>
<proteinExistence type="inferred from homology"/>
<dbReference type="Gene3D" id="3.40.50.300">
    <property type="entry name" value="P-loop containing nucleotide triphosphate hydrolases"/>
    <property type="match status" value="1"/>
</dbReference>
<dbReference type="Proteomes" id="UP000786693">
    <property type="component" value="Unassembled WGS sequence"/>
</dbReference>
<evidence type="ECO:0000256" key="5">
    <source>
        <dbReference type="ARBA" id="ARBA00022989"/>
    </source>
</evidence>
<name>A0ABQ4NRW6_9RHOB</name>
<dbReference type="EMBL" id="BPFH01000013">
    <property type="protein sequence ID" value="GIT97153.1"/>
    <property type="molecule type" value="Genomic_DNA"/>
</dbReference>
<accession>A0ABQ4NRW6</accession>
<keyword evidence="6" id="KW-0472">Membrane</keyword>
<comment type="similarity">
    <text evidence="2">Belongs to the VirD4/TraG family.</text>
</comment>
<comment type="subcellular location">
    <subcellularLocation>
        <location evidence="1">Cell membrane</location>
        <topology evidence="1">Multi-pass membrane protein</topology>
    </subcellularLocation>
</comment>
<evidence type="ECO:0000256" key="4">
    <source>
        <dbReference type="ARBA" id="ARBA00022692"/>
    </source>
</evidence>
<keyword evidence="3" id="KW-1003">Cell membrane</keyword>